<protein>
    <submittedName>
        <fullName evidence="2">Uncharacterized protein</fullName>
    </submittedName>
</protein>
<name>A0A8X6V9T4_TRICX</name>
<evidence type="ECO:0000256" key="1">
    <source>
        <dbReference type="SAM" id="MobiDB-lite"/>
    </source>
</evidence>
<proteinExistence type="predicted"/>
<dbReference type="EMBL" id="BMAU01021245">
    <property type="protein sequence ID" value="GFY04669.1"/>
    <property type="molecule type" value="Genomic_DNA"/>
</dbReference>
<keyword evidence="3" id="KW-1185">Reference proteome</keyword>
<accession>A0A8X6V9T4</accession>
<reference evidence="2" key="1">
    <citation type="submission" date="2020-08" db="EMBL/GenBank/DDBJ databases">
        <title>Multicomponent nature underlies the extraordinary mechanical properties of spider dragline silk.</title>
        <authorList>
            <person name="Kono N."/>
            <person name="Nakamura H."/>
            <person name="Mori M."/>
            <person name="Yoshida Y."/>
            <person name="Ohtoshi R."/>
            <person name="Malay A.D."/>
            <person name="Moran D.A.P."/>
            <person name="Tomita M."/>
            <person name="Numata K."/>
            <person name="Arakawa K."/>
        </authorList>
    </citation>
    <scope>NUCLEOTIDE SEQUENCE</scope>
</reference>
<sequence length="86" mass="9748">MPLRFPGEDEEEKRNQEENCEAAFRNGILLLIYSRRTEKITSTPSGEQRKSNSTARSSIKQDHVTAFSGISNPKNPTQVLLSLELR</sequence>
<comment type="caution">
    <text evidence="2">The sequence shown here is derived from an EMBL/GenBank/DDBJ whole genome shotgun (WGS) entry which is preliminary data.</text>
</comment>
<feature type="region of interest" description="Disordered" evidence="1">
    <location>
        <begin position="39"/>
        <end position="86"/>
    </location>
</feature>
<gene>
    <name evidence="2" type="ORF">TNCV_419251</name>
</gene>
<organism evidence="2 3">
    <name type="scientific">Trichonephila clavipes</name>
    <name type="common">Golden silk orbweaver</name>
    <name type="synonym">Nephila clavipes</name>
    <dbReference type="NCBI Taxonomy" id="2585209"/>
    <lineage>
        <taxon>Eukaryota</taxon>
        <taxon>Metazoa</taxon>
        <taxon>Ecdysozoa</taxon>
        <taxon>Arthropoda</taxon>
        <taxon>Chelicerata</taxon>
        <taxon>Arachnida</taxon>
        <taxon>Araneae</taxon>
        <taxon>Araneomorphae</taxon>
        <taxon>Entelegynae</taxon>
        <taxon>Araneoidea</taxon>
        <taxon>Nephilidae</taxon>
        <taxon>Trichonephila</taxon>
    </lineage>
</organism>
<dbReference type="Proteomes" id="UP000887159">
    <property type="component" value="Unassembled WGS sequence"/>
</dbReference>
<feature type="compositionally biased region" description="Polar residues" evidence="1">
    <location>
        <begin position="68"/>
        <end position="80"/>
    </location>
</feature>
<feature type="compositionally biased region" description="Polar residues" evidence="1">
    <location>
        <begin position="40"/>
        <end position="58"/>
    </location>
</feature>
<evidence type="ECO:0000313" key="3">
    <source>
        <dbReference type="Proteomes" id="UP000887159"/>
    </source>
</evidence>
<evidence type="ECO:0000313" key="2">
    <source>
        <dbReference type="EMBL" id="GFY04669.1"/>
    </source>
</evidence>
<dbReference type="AlphaFoldDB" id="A0A8X6V9T4"/>